<dbReference type="InterPro" id="IPR013154">
    <property type="entry name" value="ADH-like_N"/>
</dbReference>
<dbReference type="EMBL" id="JASMQC010000001">
    <property type="protein sequence ID" value="KAK1948112.1"/>
    <property type="molecule type" value="Genomic_DNA"/>
</dbReference>
<dbReference type="GO" id="GO:0016491">
    <property type="term" value="F:oxidoreductase activity"/>
    <property type="evidence" value="ECO:0007669"/>
    <property type="project" value="InterPro"/>
</dbReference>
<evidence type="ECO:0000313" key="2">
    <source>
        <dbReference type="EMBL" id="KAK1948112.1"/>
    </source>
</evidence>
<proteinExistence type="predicted"/>
<dbReference type="CDD" id="cd05289">
    <property type="entry name" value="MDR_like_2"/>
    <property type="match status" value="2"/>
</dbReference>
<protein>
    <submittedName>
        <fullName evidence="2">NADPH-dependent alkenal/one oxidoreductase</fullName>
    </submittedName>
</protein>
<name>A0AAD9LVA1_9STRA</name>
<dbReference type="InterPro" id="IPR020843">
    <property type="entry name" value="ER"/>
</dbReference>
<dbReference type="PANTHER" id="PTHR11695">
    <property type="entry name" value="ALCOHOL DEHYDROGENASE RELATED"/>
    <property type="match status" value="1"/>
</dbReference>
<dbReference type="SUPFAM" id="SSF51735">
    <property type="entry name" value="NAD(P)-binding Rossmann-fold domains"/>
    <property type="match status" value="2"/>
</dbReference>
<dbReference type="Pfam" id="PF08240">
    <property type="entry name" value="ADH_N"/>
    <property type="match status" value="2"/>
</dbReference>
<dbReference type="InterPro" id="IPR050700">
    <property type="entry name" value="YIM1/Zinc_Alcohol_DH_Fams"/>
</dbReference>
<dbReference type="InterPro" id="IPR036291">
    <property type="entry name" value="NAD(P)-bd_dom_sf"/>
</dbReference>
<dbReference type="PANTHER" id="PTHR11695:SF294">
    <property type="entry name" value="RETICULON-4-INTERACTING PROTEIN 1, MITOCHONDRIAL"/>
    <property type="match status" value="1"/>
</dbReference>
<feature type="domain" description="Enoyl reductase (ER)" evidence="1">
    <location>
        <begin position="16"/>
        <end position="324"/>
    </location>
</feature>
<dbReference type="Gene3D" id="3.40.50.720">
    <property type="entry name" value="NAD(P)-binding Rossmann-like Domain"/>
    <property type="match status" value="2"/>
</dbReference>
<gene>
    <name evidence="2" type="ORF">P3T76_000402</name>
</gene>
<evidence type="ECO:0000313" key="3">
    <source>
        <dbReference type="Proteomes" id="UP001259832"/>
    </source>
</evidence>
<dbReference type="InterPro" id="IPR011032">
    <property type="entry name" value="GroES-like_sf"/>
</dbReference>
<dbReference type="Pfam" id="PF13602">
    <property type="entry name" value="ADH_zinc_N_2"/>
    <property type="match status" value="2"/>
</dbReference>
<dbReference type="AlphaFoldDB" id="A0AAD9LVA1"/>
<dbReference type="SMART" id="SM00829">
    <property type="entry name" value="PKS_ER"/>
    <property type="match status" value="2"/>
</dbReference>
<reference evidence="2" key="1">
    <citation type="submission" date="2023-08" db="EMBL/GenBank/DDBJ databases">
        <title>Reference Genome Resource for the Citrus Pathogen Phytophthora citrophthora.</title>
        <authorList>
            <person name="Moller H."/>
            <person name="Coetzee B."/>
            <person name="Rose L.J."/>
            <person name="Van Niekerk J.M."/>
        </authorList>
    </citation>
    <scope>NUCLEOTIDE SEQUENCE</scope>
    <source>
        <strain evidence="2">STE-U-9442</strain>
    </source>
</reference>
<feature type="domain" description="Enoyl reductase (ER)" evidence="1">
    <location>
        <begin position="330"/>
        <end position="639"/>
    </location>
</feature>
<comment type="caution">
    <text evidence="2">The sequence shown here is derived from an EMBL/GenBank/DDBJ whole genome shotgun (WGS) entry which is preliminary data.</text>
</comment>
<evidence type="ECO:0000259" key="1">
    <source>
        <dbReference type="SMART" id="SM00829"/>
    </source>
</evidence>
<dbReference type="Proteomes" id="UP001259832">
    <property type="component" value="Unassembled WGS sequence"/>
</dbReference>
<accession>A0AAD9LVA1</accession>
<dbReference type="SUPFAM" id="SSF50129">
    <property type="entry name" value="GroES-like"/>
    <property type="match status" value="2"/>
</dbReference>
<dbReference type="Gene3D" id="3.90.180.10">
    <property type="entry name" value="Medium-chain alcohol dehydrogenases, catalytic domain"/>
    <property type="match status" value="2"/>
</dbReference>
<sequence>MAFPQTFRAYQYENYGTLDKELKIQTNVPQKPLGDQQVRIKVHSASVNPIDYMLLEVAGEAFLGRRPSASQPFGIGFDAAGDVVEIGKDVKRLKVGDAVYTMTPFSAFGTLGEYTVVDEDLVASKPSTLSFDEAASVPLVALTAYQGMFDHAKLQKGETVLILGGSSSVGMYAVQFAHAIGARVITTASAEKAEFVKSLGADQVIDYRTEKWQDVVEPHSIDAFYNCGMENAAWNEGAQIVLKKSTGRFVTILPMTKPVKESEFGAQLVGEVHVHPDAEQLASIAKLIEAKEVKPVIDTVYQFEKAVDAYTKLKTRRALGKLVIKYENYGSLEKELKLHDGLPHPELRPQQVRIKIRAAAVNSIDYMLMQELGETFTGKTPSASSPFSIGFDASGEVVEIGSEVKTLQVGDAIYTMTPFSAFGTLAEYLVLDHEFVAIKPNNLDFNEAAAVPSVALTAYAGMVRHAKLQKGETVLILGGSSCVGMFAVQFARALGVRVVATTSSRNIGLVKSLGADQVIDYTQEKWVDVLEPHSVDAVYDCGMEPSAWNDGAQLVLKKYTGRFITILPMAKPIKDAEFGAQLVGEVFNTEPSAEKLDVITKYIESGRVKPVIDTVYPFEKVLDAFAKLKTYHARGKLIIEVNREVSMDKSTESASKGKFVDKVDF</sequence>
<keyword evidence="3" id="KW-1185">Reference proteome</keyword>
<organism evidence="2 3">
    <name type="scientific">Phytophthora citrophthora</name>
    <dbReference type="NCBI Taxonomy" id="4793"/>
    <lineage>
        <taxon>Eukaryota</taxon>
        <taxon>Sar</taxon>
        <taxon>Stramenopiles</taxon>
        <taxon>Oomycota</taxon>
        <taxon>Peronosporomycetes</taxon>
        <taxon>Peronosporales</taxon>
        <taxon>Peronosporaceae</taxon>
        <taxon>Phytophthora</taxon>
    </lineage>
</organism>